<dbReference type="PANTHER" id="PTHR13339:SF0">
    <property type="entry name" value="COP9 SIGNALOSOME COMPLEX SUBUNIT 8"/>
    <property type="match status" value="1"/>
</dbReference>
<comment type="subcellular location">
    <subcellularLocation>
        <location evidence="2">Cytoplasm</location>
    </subcellularLocation>
    <subcellularLocation>
        <location evidence="1">Nucleus</location>
    </subcellularLocation>
</comment>
<dbReference type="PANTHER" id="PTHR13339">
    <property type="entry name" value="COP9 SIGNALOSOME COMPLEX SUBUNIT 8"/>
    <property type="match status" value="1"/>
</dbReference>
<gene>
    <name evidence="9" type="ORF">XAT740_LOCUS55742</name>
</gene>
<organism evidence="9 10">
    <name type="scientific">Adineta ricciae</name>
    <name type="common">Rotifer</name>
    <dbReference type="NCBI Taxonomy" id="249248"/>
    <lineage>
        <taxon>Eukaryota</taxon>
        <taxon>Metazoa</taxon>
        <taxon>Spiralia</taxon>
        <taxon>Gnathifera</taxon>
        <taxon>Rotifera</taxon>
        <taxon>Eurotatoria</taxon>
        <taxon>Bdelloidea</taxon>
        <taxon>Adinetida</taxon>
        <taxon>Adinetidae</taxon>
        <taxon>Adineta</taxon>
    </lineage>
</organism>
<evidence type="ECO:0000256" key="7">
    <source>
        <dbReference type="ARBA" id="ARBA00023242"/>
    </source>
</evidence>
<reference evidence="9" key="1">
    <citation type="submission" date="2021-02" db="EMBL/GenBank/DDBJ databases">
        <authorList>
            <person name="Nowell W R."/>
        </authorList>
    </citation>
    <scope>NUCLEOTIDE SEQUENCE</scope>
</reference>
<dbReference type="Pfam" id="PF10075">
    <property type="entry name" value="CSN8_PSD8_EIF3K"/>
    <property type="match status" value="1"/>
</dbReference>
<comment type="caution">
    <text evidence="9">The sequence shown here is derived from an EMBL/GenBank/DDBJ whole genome shotgun (WGS) entry which is preliminary data.</text>
</comment>
<dbReference type="GO" id="GO:0008180">
    <property type="term" value="C:COP9 signalosome"/>
    <property type="evidence" value="ECO:0007669"/>
    <property type="project" value="UniProtKB-KW"/>
</dbReference>
<dbReference type="GO" id="GO:0000338">
    <property type="term" value="P:protein deneddylation"/>
    <property type="evidence" value="ECO:0007669"/>
    <property type="project" value="InterPro"/>
</dbReference>
<dbReference type="Proteomes" id="UP000663828">
    <property type="component" value="Unassembled WGS sequence"/>
</dbReference>
<dbReference type="InterPro" id="IPR033205">
    <property type="entry name" value="COP9_CSN8"/>
</dbReference>
<keyword evidence="6" id="KW-0736">Signalosome</keyword>
<protein>
    <recommendedName>
        <fullName evidence="4">COP9 signalosome complex subunit 8</fullName>
    </recommendedName>
</protein>
<dbReference type="InterPro" id="IPR000717">
    <property type="entry name" value="PCI_dom"/>
</dbReference>
<keyword evidence="5" id="KW-0963">Cytoplasm</keyword>
<evidence type="ECO:0000313" key="9">
    <source>
        <dbReference type="EMBL" id="CAF1655003.1"/>
    </source>
</evidence>
<dbReference type="GO" id="GO:0010387">
    <property type="term" value="P:COP9 signalosome assembly"/>
    <property type="evidence" value="ECO:0007669"/>
    <property type="project" value="InterPro"/>
</dbReference>
<evidence type="ECO:0000313" key="10">
    <source>
        <dbReference type="Proteomes" id="UP000663828"/>
    </source>
</evidence>
<name>A0A816EMN4_ADIRI</name>
<dbReference type="EMBL" id="CAJNOR010010584">
    <property type="protein sequence ID" value="CAF1655003.1"/>
    <property type="molecule type" value="Genomic_DNA"/>
</dbReference>
<dbReference type="AlphaFoldDB" id="A0A816EMN4"/>
<evidence type="ECO:0000259" key="8">
    <source>
        <dbReference type="PROSITE" id="PS50250"/>
    </source>
</evidence>
<sequence>MPDSLAILVQQQREHLSQLQNQLLTSPQNSISVDFYKELMVTYLYLSKVTEAKFLWENLSPQMKADKDLQFLAQLLSLLNLKQYEDFYKLCQTSLEGGSSSEMNQFVQKLLSQITIQNIQLIELAYKSISFDDLQKLFGLSRKMVEQICNERQWQVDAGGVYVLPKRNDVSTVSNSNLAKLVELVCFLER</sequence>
<accession>A0A816EMN4</accession>
<evidence type="ECO:0000256" key="2">
    <source>
        <dbReference type="ARBA" id="ARBA00004496"/>
    </source>
</evidence>
<keyword evidence="10" id="KW-1185">Reference proteome</keyword>
<feature type="domain" description="PCI" evidence="8">
    <location>
        <begin position="12"/>
        <end position="179"/>
    </location>
</feature>
<evidence type="ECO:0000256" key="5">
    <source>
        <dbReference type="ARBA" id="ARBA00022490"/>
    </source>
</evidence>
<dbReference type="InterPro" id="IPR033464">
    <property type="entry name" value="CSN8_PSD8_EIF3K"/>
</dbReference>
<proteinExistence type="inferred from homology"/>
<dbReference type="Gene3D" id="1.25.40.990">
    <property type="match status" value="1"/>
</dbReference>
<comment type="similarity">
    <text evidence="3">Belongs to the CSN8 family.</text>
</comment>
<dbReference type="PROSITE" id="PS50250">
    <property type="entry name" value="PCI"/>
    <property type="match status" value="1"/>
</dbReference>
<dbReference type="GO" id="GO:0005737">
    <property type="term" value="C:cytoplasm"/>
    <property type="evidence" value="ECO:0007669"/>
    <property type="project" value="UniProtKB-SubCell"/>
</dbReference>
<evidence type="ECO:0000256" key="1">
    <source>
        <dbReference type="ARBA" id="ARBA00004123"/>
    </source>
</evidence>
<evidence type="ECO:0000256" key="6">
    <source>
        <dbReference type="ARBA" id="ARBA00022790"/>
    </source>
</evidence>
<evidence type="ECO:0000256" key="4">
    <source>
        <dbReference type="ARBA" id="ARBA00014875"/>
    </source>
</evidence>
<evidence type="ECO:0000256" key="3">
    <source>
        <dbReference type="ARBA" id="ARBA00008252"/>
    </source>
</evidence>
<keyword evidence="7" id="KW-0539">Nucleus</keyword>